<evidence type="ECO:0000256" key="3">
    <source>
        <dbReference type="ARBA" id="ARBA00022750"/>
    </source>
</evidence>
<evidence type="ECO:0000256" key="6">
    <source>
        <dbReference type="RuleBase" id="RU000454"/>
    </source>
</evidence>
<keyword evidence="11" id="KW-1185">Reference proteome</keyword>
<feature type="signal peptide" evidence="8">
    <location>
        <begin position="1"/>
        <end position="26"/>
    </location>
</feature>
<evidence type="ECO:0000256" key="5">
    <source>
        <dbReference type="ARBA" id="ARBA00023180"/>
    </source>
</evidence>
<evidence type="ECO:0000313" key="11">
    <source>
        <dbReference type="Proteomes" id="UP001497444"/>
    </source>
</evidence>
<dbReference type="InterPro" id="IPR034161">
    <property type="entry name" value="Pepsin-like_plant"/>
</dbReference>
<evidence type="ECO:0000256" key="7">
    <source>
        <dbReference type="SAM" id="MobiDB-lite"/>
    </source>
</evidence>
<dbReference type="PROSITE" id="PS00141">
    <property type="entry name" value="ASP_PROTEASE"/>
    <property type="match status" value="2"/>
</dbReference>
<dbReference type="Proteomes" id="UP001497444">
    <property type="component" value="Chromosome 9"/>
</dbReference>
<dbReference type="Pfam" id="PF14543">
    <property type="entry name" value="TAXi_N"/>
    <property type="match status" value="1"/>
</dbReference>
<dbReference type="PANTHER" id="PTHR47967:SF128">
    <property type="entry name" value="ASPARTIC PROTEINASE CDR1-LIKE"/>
    <property type="match status" value="1"/>
</dbReference>
<dbReference type="EMBL" id="OZ020104">
    <property type="protein sequence ID" value="CAK9279129.1"/>
    <property type="molecule type" value="Genomic_DNA"/>
</dbReference>
<dbReference type="Pfam" id="PF14541">
    <property type="entry name" value="TAXi_C"/>
    <property type="match status" value="1"/>
</dbReference>
<evidence type="ECO:0000256" key="8">
    <source>
        <dbReference type="SAM" id="SignalP"/>
    </source>
</evidence>
<name>A0ABP0XJ31_9BRYO</name>
<keyword evidence="5" id="KW-0325">Glycoprotein</keyword>
<protein>
    <recommendedName>
        <fullName evidence="9">Peptidase A1 domain-containing protein</fullName>
    </recommendedName>
</protein>
<evidence type="ECO:0000256" key="4">
    <source>
        <dbReference type="ARBA" id="ARBA00022801"/>
    </source>
</evidence>
<dbReference type="CDD" id="cd05476">
    <property type="entry name" value="pepsin_A_like_plant"/>
    <property type="match status" value="1"/>
</dbReference>
<feature type="chain" id="PRO_5045981002" description="Peptidase A1 domain-containing protein" evidence="8">
    <location>
        <begin position="27"/>
        <end position="480"/>
    </location>
</feature>
<dbReference type="PROSITE" id="PS51767">
    <property type="entry name" value="PEPTIDASE_A1"/>
    <property type="match status" value="1"/>
</dbReference>
<keyword evidence="2 6" id="KW-0645">Protease</keyword>
<comment type="similarity">
    <text evidence="1 6">Belongs to the peptidase A1 family.</text>
</comment>
<dbReference type="Gene3D" id="2.40.70.10">
    <property type="entry name" value="Acid Proteases"/>
    <property type="match status" value="2"/>
</dbReference>
<keyword evidence="4 6" id="KW-0378">Hydrolase</keyword>
<dbReference type="PRINTS" id="PR00792">
    <property type="entry name" value="PEPSIN"/>
</dbReference>
<feature type="region of interest" description="Disordered" evidence="7">
    <location>
        <begin position="65"/>
        <end position="99"/>
    </location>
</feature>
<gene>
    <name evidence="10" type="ORF">CSSPJE1EN1_LOCUS24607</name>
</gene>
<organism evidence="10 11">
    <name type="scientific">Sphagnum jensenii</name>
    <dbReference type="NCBI Taxonomy" id="128206"/>
    <lineage>
        <taxon>Eukaryota</taxon>
        <taxon>Viridiplantae</taxon>
        <taxon>Streptophyta</taxon>
        <taxon>Embryophyta</taxon>
        <taxon>Bryophyta</taxon>
        <taxon>Sphagnophytina</taxon>
        <taxon>Sphagnopsida</taxon>
        <taxon>Sphagnales</taxon>
        <taxon>Sphagnaceae</taxon>
        <taxon>Sphagnum</taxon>
    </lineage>
</organism>
<proteinExistence type="inferred from homology"/>
<feature type="domain" description="Peptidase A1" evidence="9">
    <location>
        <begin position="141"/>
        <end position="476"/>
    </location>
</feature>
<evidence type="ECO:0000313" key="10">
    <source>
        <dbReference type="EMBL" id="CAK9279129.1"/>
    </source>
</evidence>
<dbReference type="SUPFAM" id="SSF50630">
    <property type="entry name" value="Acid proteases"/>
    <property type="match status" value="1"/>
</dbReference>
<accession>A0ABP0XJ31</accession>
<reference evidence="10" key="1">
    <citation type="submission" date="2024-02" db="EMBL/GenBank/DDBJ databases">
        <authorList>
            <consortium name="ELIXIR-Norway"/>
            <consortium name="Elixir Norway"/>
        </authorList>
    </citation>
    <scope>NUCLEOTIDE SEQUENCE</scope>
</reference>
<evidence type="ECO:0000259" key="9">
    <source>
        <dbReference type="PROSITE" id="PS51767"/>
    </source>
</evidence>
<keyword evidence="3 6" id="KW-0064">Aspartyl protease</keyword>
<evidence type="ECO:0000256" key="2">
    <source>
        <dbReference type="ARBA" id="ARBA00022670"/>
    </source>
</evidence>
<dbReference type="InterPro" id="IPR021109">
    <property type="entry name" value="Peptidase_aspartic_dom_sf"/>
</dbReference>
<dbReference type="InterPro" id="IPR051708">
    <property type="entry name" value="Plant_Aspart_Prot_A1"/>
</dbReference>
<evidence type="ECO:0000256" key="1">
    <source>
        <dbReference type="ARBA" id="ARBA00007447"/>
    </source>
</evidence>
<dbReference type="InterPro" id="IPR032861">
    <property type="entry name" value="TAXi_N"/>
</dbReference>
<dbReference type="InterPro" id="IPR033121">
    <property type="entry name" value="PEPTIDASE_A1"/>
</dbReference>
<sequence>MGSGKGGVVLQFQLLVLLMLVVIAAAADQRRYNSESTVHENLQAGTAGDRHLASHVLRAELVHRDHLPASSPLGESSSAPKSMGERLVQAVKRSSKRKDSILRSIQARGSRSAAAAAKPEQQQLDAAAEYSVPVSAGNGEYLTQIALGTPPQTFTAIVDTGSDLLWTQCLPCTSCYPQTGNAFNPSVSSTYRALNCGNGLCQDIQVVSCGGGCEYEYGYGDGSTTNGNFATDTVTLGSGSIPDIGFGCGHTNMGSFSPAGGLLGLGQGPLSLISQLGNTVSKKFSYCLVNYNSPNTSPLIFGDAAVTSGGLAYTPLVPNAANPTFYYIGLDGISVAGTAVDYPDGSFAIDAAGTGGIIVDSGTTITYLDTDAYNAVLTAIRAALTYPLVSGSQYGLDLCFNTGGAVNAATLPSIVLHFTNADFTLAPENLYISANDAGSVQCLAMAGSSGLSILGNIQQQDHLILFDGEAGQIGFQSVTC</sequence>
<keyword evidence="8" id="KW-0732">Signal</keyword>
<dbReference type="InterPro" id="IPR032799">
    <property type="entry name" value="TAXi_C"/>
</dbReference>
<dbReference type="PANTHER" id="PTHR47967">
    <property type="entry name" value="OS07G0603500 PROTEIN-RELATED"/>
    <property type="match status" value="1"/>
</dbReference>
<dbReference type="InterPro" id="IPR001461">
    <property type="entry name" value="Aspartic_peptidase_A1"/>
</dbReference>
<dbReference type="InterPro" id="IPR001969">
    <property type="entry name" value="Aspartic_peptidase_AS"/>
</dbReference>